<dbReference type="InterPro" id="IPR058240">
    <property type="entry name" value="rSAM_sf"/>
</dbReference>
<dbReference type="GO" id="GO:0003824">
    <property type="term" value="F:catalytic activity"/>
    <property type="evidence" value="ECO:0007669"/>
    <property type="project" value="InterPro"/>
</dbReference>
<keyword evidence="1" id="KW-0949">S-adenosyl-L-methionine</keyword>
<reference evidence="5" key="1">
    <citation type="submission" date="2020-05" db="EMBL/GenBank/DDBJ databases">
        <authorList>
            <person name="Chiriac C."/>
            <person name="Salcher M."/>
            <person name="Ghai R."/>
            <person name="Kavagutti S V."/>
        </authorList>
    </citation>
    <scope>NUCLEOTIDE SEQUENCE</scope>
</reference>
<dbReference type="Gene3D" id="3.20.20.70">
    <property type="entry name" value="Aldolase class I"/>
    <property type="match status" value="1"/>
</dbReference>
<dbReference type="SUPFAM" id="SSF102114">
    <property type="entry name" value="Radical SAM enzymes"/>
    <property type="match status" value="1"/>
</dbReference>
<evidence type="ECO:0000256" key="2">
    <source>
        <dbReference type="ARBA" id="ARBA00022723"/>
    </source>
</evidence>
<keyword evidence="4" id="KW-0411">Iron-sulfur</keyword>
<dbReference type="EMBL" id="LR798243">
    <property type="protein sequence ID" value="CAB5214223.1"/>
    <property type="molecule type" value="Genomic_DNA"/>
</dbReference>
<evidence type="ECO:0008006" key="6">
    <source>
        <dbReference type="Google" id="ProtNLM"/>
    </source>
</evidence>
<organism evidence="5">
    <name type="scientific">uncultured Caudovirales phage</name>
    <dbReference type="NCBI Taxonomy" id="2100421"/>
    <lineage>
        <taxon>Viruses</taxon>
        <taxon>Duplodnaviria</taxon>
        <taxon>Heunggongvirae</taxon>
        <taxon>Uroviricota</taxon>
        <taxon>Caudoviricetes</taxon>
        <taxon>Peduoviridae</taxon>
        <taxon>Maltschvirus</taxon>
        <taxon>Maltschvirus maltsch</taxon>
    </lineage>
</organism>
<name>A0A6J7WJZ8_9CAUD</name>
<dbReference type="SFLD" id="SFLDS00029">
    <property type="entry name" value="Radical_SAM"/>
    <property type="match status" value="1"/>
</dbReference>
<dbReference type="InterPro" id="IPR007197">
    <property type="entry name" value="rSAM"/>
</dbReference>
<protein>
    <recommendedName>
        <fullName evidence="6">Radical_SAM domain containing protein</fullName>
    </recommendedName>
</protein>
<keyword evidence="3" id="KW-0408">Iron</keyword>
<evidence type="ECO:0000313" key="5">
    <source>
        <dbReference type="EMBL" id="CAB5214223.1"/>
    </source>
</evidence>
<dbReference type="InterPro" id="IPR013785">
    <property type="entry name" value="Aldolase_TIM"/>
</dbReference>
<dbReference type="NCBIfam" id="NF033640">
    <property type="entry name" value="N_Twi_rSAM"/>
    <property type="match status" value="1"/>
</dbReference>
<dbReference type="GO" id="GO:0046872">
    <property type="term" value="F:metal ion binding"/>
    <property type="evidence" value="ECO:0007669"/>
    <property type="project" value="UniProtKB-KW"/>
</dbReference>
<evidence type="ECO:0000256" key="4">
    <source>
        <dbReference type="ARBA" id="ARBA00023014"/>
    </source>
</evidence>
<evidence type="ECO:0000256" key="1">
    <source>
        <dbReference type="ARBA" id="ARBA00022691"/>
    </source>
</evidence>
<proteinExistence type="predicted"/>
<evidence type="ECO:0000256" key="3">
    <source>
        <dbReference type="ARBA" id="ARBA00023004"/>
    </source>
</evidence>
<dbReference type="GO" id="GO:0051536">
    <property type="term" value="F:iron-sulfur cluster binding"/>
    <property type="evidence" value="ECO:0007669"/>
    <property type="project" value="UniProtKB-KW"/>
</dbReference>
<sequence>MNKVFPIKTDTACLLKWSWSTVFLKQGVTNSCHRCDQLPIDPDNFANFHNLPRKLEARKTMLRGQWPQGGCQYCQRIEAVGGISDRQYQFNSGKEGELPPPELDTNPTAIEVTPTILEVYFNNTCNMSCVYCNSWLSTKWEEENKRFGVFQQGDVKFGYPVKNNPNYERMLADFWKYLEDRGEHIRYFQVLGGEPFFQPELDTCIDFWDTHPNPNLTFNIVTNLKVNPKKFRRYIDRFEQMVAENKIRKLQMSCSLDCWGPEQEYVRQGLDLNEWQENFEYMLIKDWIQLTVNSTITGLTIKTMPEFIENLVRWNQVRPKDKPILYSFMSAVQPLQMMPDIFGPGVFDQEFEQVLELMPQDSSREHLAGVFKQINSKVRDVNRINDLKVYLTELDRRRNTNWKETFPWLDQEWT</sequence>
<accession>A0A6J7WJZ8</accession>
<keyword evidence="2" id="KW-0479">Metal-binding</keyword>
<gene>
    <name evidence="5" type="ORF">UFOVP190_33</name>
</gene>